<dbReference type="GO" id="GO:0032259">
    <property type="term" value="P:methylation"/>
    <property type="evidence" value="ECO:0007669"/>
    <property type="project" value="UniProtKB-KW"/>
</dbReference>
<evidence type="ECO:0000256" key="1">
    <source>
        <dbReference type="ARBA" id="ARBA00022603"/>
    </source>
</evidence>
<accession>A0A6C1DQW5</accession>
<dbReference type="PANTHER" id="PTHR44942:SF4">
    <property type="entry name" value="METHYLTRANSFERASE TYPE 11 DOMAIN-CONTAINING PROTEIN"/>
    <property type="match status" value="1"/>
</dbReference>
<dbReference type="SUPFAM" id="SSF53335">
    <property type="entry name" value="S-adenosyl-L-methionine-dependent methyltransferases"/>
    <property type="match status" value="1"/>
</dbReference>
<dbReference type="Proteomes" id="UP000501346">
    <property type="component" value="Chromosome ScV"/>
</dbReference>
<gene>
    <name evidence="4" type="primary">TMT1_1</name>
    <name evidence="4" type="ORF">GRS66_001516</name>
</gene>
<dbReference type="CDD" id="cd02440">
    <property type="entry name" value="AdoMet_MTases"/>
    <property type="match status" value="1"/>
</dbReference>
<feature type="domain" description="Methyltransferase" evidence="3">
    <location>
        <begin position="41"/>
        <end position="147"/>
    </location>
</feature>
<keyword evidence="5" id="KW-1185">Reference proteome</keyword>
<evidence type="ECO:0000313" key="4">
    <source>
        <dbReference type="EMBL" id="QID79265.1"/>
    </source>
</evidence>
<keyword evidence="1 4" id="KW-0489">Methyltransferase</keyword>
<proteinExistence type="predicted"/>
<evidence type="ECO:0000313" key="5">
    <source>
        <dbReference type="Proteomes" id="UP000501346"/>
    </source>
</evidence>
<name>A0A6C1DQW5_SACPS</name>
<dbReference type="PANTHER" id="PTHR44942">
    <property type="entry name" value="METHYLTRANSF_11 DOMAIN-CONTAINING PROTEIN"/>
    <property type="match status" value="1"/>
</dbReference>
<dbReference type="InterPro" id="IPR029063">
    <property type="entry name" value="SAM-dependent_MTases_sf"/>
</dbReference>
<organism evidence="4 5">
    <name type="scientific">Saccharomyces pastorianus</name>
    <name type="common">Lager yeast</name>
    <name type="synonym">Saccharomyces cerevisiae x Saccharomyces eubayanus</name>
    <dbReference type="NCBI Taxonomy" id="27292"/>
    <lineage>
        <taxon>Eukaryota</taxon>
        <taxon>Fungi</taxon>
        <taxon>Dikarya</taxon>
        <taxon>Ascomycota</taxon>
        <taxon>Saccharomycotina</taxon>
        <taxon>Saccharomycetes</taxon>
        <taxon>Saccharomycetales</taxon>
        <taxon>Saccharomycetaceae</taxon>
        <taxon>Saccharomyces</taxon>
    </lineage>
</organism>
<keyword evidence="2 4" id="KW-0808">Transferase</keyword>
<evidence type="ECO:0000256" key="2">
    <source>
        <dbReference type="ARBA" id="ARBA00022679"/>
    </source>
</evidence>
<sequence>MSTFSASDFNSERYSSSRPSYPSDFYKMIDEYHDGERKLLVDVGCGPGTATLQMAQELKPFEQIIGSDLSATMIKTAEVIKEGSPDTYKNVSFKISSSDDFKFLGADSVDKQKIDMITAVECAHWFDFEKFQRSAYANLRKDGTIAIWGYADPIFPDYPEFDDLMIEVPYGKQGLGPYWEQPGRSRLRNMLKDSHLDPELFHDIQVSYFGAEDVRDKVKLHQHTKKPLLIRKQVTLVEFADYVRTWSAYHQWKQDPKNKDKEDVADWFIKESLRRRPELSTNTKIEVVWNTFYKLGKRV</sequence>
<protein>
    <submittedName>
        <fullName evidence="4">Trans-aconitate methyltransferase 1</fullName>
    </submittedName>
</protein>
<reference evidence="4 5" key="1">
    <citation type="journal article" date="2019" name="BMC Genomics">
        <title>Chromosome level assembly and comparative genome analysis confirm lager-brewing yeasts originated from a single hybridization.</title>
        <authorList>
            <person name="Salazar A.N."/>
            <person name="Gorter de Vries A.R."/>
            <person name="van den Broek M."/>
            <person name="Brouwers N."/>
            <person name="de la Torre Cortes P."/>
            <person name="Kuijpers N.G.A."/>
            <person name="Daran J.G."/>
            <person name="Abeel T."/>
        </authorList>
    </citation>
    <scope>NUCLEOTIDE SEQUENCE [LARGE SCALE GENOMIC DNA]</scope>
    <source>
        <strain evidence="4 5">CBS 1483</strain>
    </source>
</reference>
<dbReference type="OrthoDB" id="10027013at2759"/>
<dbReference type="EMBL" id="CP048986">
    <property type="protein sequence ID" value="QID79265.1"/>
    <property type="molecule type" value="Genomic_DNA"/>
</dbReference>
<evidence type="ECO:0000259" key="3">
    <source>
        <dbReference type="Pfam" id="PF13847"/>
    </source>
</evidence>
<dbReference type="InterPro" id="IPR051052">
    <property type="entry name" value="Diverse_substrate_MTase"/>
</dbReference>
<dbReference type="InterPro" id="IPR025714">
    <property type="entry name" value="Methyltranfer_dom"/>
</dbReference>
<dbReference type="AlphaFoldDB" id="A0A6C1DQW5"/>
<dbReference type="Pfam" id="PF13847">
    <property type="entry name" value="Methyltransf_31"/>
    <property type="match status" value="1"/>
</dbReference>
<dbReference type="GO" id="GO:0008168">
    <property type="term" value="F:methyltransferase activity"/>
    <property type="evidence" value="ECO:0007669"/>
    <property type="project" value="UniProtKB-KW"/>
</dbReference>
<dbReference type="Gene3D" id="3.40.50.150">
    <property type="entry name" value="Vaccinia Virus protein VP39"/>
    <property type="match status" value="1"/>
</dbReference>